<dbReference type="Proteomes" id="UP000315353">
    <property type="component" value="Unassembled WGS sequence"/>
</dbReference>
<dbReference type="STRING" id="28028.CFLV_06310"/>
<evidence type="ECO:0000313" key="3">
    <source>
        <dbReference type="Proteomes" id="UP000185479"/>
    </source>
</evidence>
<evidence type="ECO:0000313" key="2">
    <source>
        <dbReference type="EMBL" id="GEB97120.1"/>
    </source>
</evidence>
<evidence type="ECO:0000313" key="4">
    <source>
        <dbReference type="Proteomes" id="UP000315353"/>
    </source>
</evidence>
<dbReference type="GO" id="GO:0008233">
    <property type="term" value="F:peptidase activity"/>
    <property type="evidence" value="ECO:0007669"/>
    <property type="project" value="UniProtKB-KW"/>
</dbReference>
<keyword evidence="2" id="KW-0378">Hydrolase</keyword>
<sequence>MLIAADLGAHSAKATAFVLTCAHFFRGLPANPVPAITVTGPGFRRTVSAVRRIRGTDIAVAKLDSPAPARALPPVTRRGAVWMQRIVTYGYGGRRTTASEKPGRALITLPLSLSRNLSTLVAPAGLVLNRPGAIKGDSGGPIFGAGEVLATQSLVLDPAGVQTPLATTSLLGSHRGALRRAIGAL</sequence>
<keyword evidence="2" id="KW-0645">Protease</keyword>
<reference evidence="1 3" key="1">
    <citation type="submission" date="2014-08" db="EMBL/GenBank/DDBJ databases">
        <title>Complete genome sequence of Corynebacterium flavescens OJ8(T)(=DSM 20296(T)), isolated from cheese.</title>
        <authorList>
            <person name="Ruckert C."/>
            <person name="Albersmeier A."/>
            <person name="Winkler A."/>
            <person name="Kalinowski J."/>
        </authorList>
    </citation>
    <scope>NUCLEOTIDE SEQUENCE [LARGE SCALE GENOMIC DNA]</scope>
    <source>
        <strain evidence="1 3">OJ8</strain>
    </source>
</reference>
<dbReference type="KEGG" id="cfc:CFLV_06310"/>
<protein>
    <submittedName>
        <fullName evidence="2">Serine protease</fullName>
    </submittedName>
</protein>
<proteinExistence type="predicted"/>
<evidence type="ECO:0000313" key="1">
    <source>
        <dbReference type="EMBL" id="APT86837.1"/>
    </source>
</evidence>
<dbReference type="EMBL" id="BJNB01000006">
    <property type="protein sequence ID" value="GEB97120.1"/>
    <property type="molecule type" value="Genomic_DNA"/>
</dbReference>
<dbReference type="EMBL" id="CP009246">
    <property type="protein sequence ID" value="APT86837.1"/>
    <property type="molecule type" value="Genomic_DNA"/>
</dbReference>
<dbReference type="GO" id="GO:0006508">
    <property type="term" value="P:proteolysis"/>
    <property type="evidence" value="ECO:0007669"/>
    <property type="project" value="UniProtKB-KW"/>
</dbReference>
<dbReference type="SUPFAM" id="SSF50494">
    <property type="entry name" value="Trypsin-like serine proteases"/>
    <property type="match status" value="1"/>
</dbReference>
<name>A0A1L7CLV0_CORFL</name>
<keyword evidence="3" id="KW-1185">Reference proteome</keyword>
<dbReference type="AlphaFoldDB" id="A0A1L7CLV0"/>
<organism evidence="1 3">
    <name type="scientific">Corynebacterium flavescens</name>
    <dbReference type="NCBI Taxonomy" id="28028"/>
    <lineage>
        <taxon>Bacteria</taxon>
        <taxon>Bacillati</taxon>
        <taxon>Actinomycetota</taxon>
        <taxon>Actinomycetes</taxon>
        <taxon>Mycobacteriales</taxon>
        <taxon>Corynebacteriaceae</taxon>
        <taxon>Corynebacterium</taxon>
    </lineage>
</organism>
<gene>
    <name evidence="2" type="ORF">CFL01nite_06150</name>
    <name evidence="1" type="ORF">CFLV_06310</name>
</gene>
<dbReference type="Proteomes" id="UP000185479">
    <property type="component" value="Chromosome"/>
</dbReference>
<reference evidence="2 4" key="2">
    <citation type="submission" date="2019-06" db="EMBL/GenBank/DDBJ databases">
        <title>Whole genome shotgun sequence of Corynebacterium flavescens NBRC 14136.</title>
        <authorList>
            <person name="Hosoyama A."/>
            <person name="Uohara A."/>
            <person name="Ohji S."/>
            <person name="Ichikawa N."/>
        </authorList>
    </citation>
    <scope>NUCLEOTIDE SEQUENCE [LARGE SCALE GENOMIC DNA]</scope>
    <source>
        <strain evidence="2 4">NBRC 14136</strain>
    </source>
</reference>
<dbReference type="Pfam" id="PF13365">
    <property type="entry name" value="Trypsin_2"/>
    <property type="match status" value="1"/>
</dbReference>
<dbReference type="InterPro" id="IPR009003">
    <property type="entry name" value="Peptidase_S1_PA"/>
</dbReference>
<accession>A0A1L7CLV0</accession>